<keyword evidence="2" id="KW-1185">Reference proteome</keyword>
<reference evidence="1 2" key="1">
    <citation type="submission" date="2024-01" db="EMBL/GenBank/DDBJ databases">
        <authorList>
            <person name="Waweru B."/>
        </authorList>
    </citation>
    <scope>NUCLEOTIDE SEQUENCE [LARGE SCALE GENOMIC DNA]</scope>
</reference>
<evidence type="ECO:0000313" key="1">
    <source>
        <dbReference type="EMBL" id="CAK7336552.1"/>
    </source>
</evidence>
<protein>
    <submittedName>
        <fullName evidence="1">Uncharacterized protein</fullName>
    </submittedName>
</protein>
<evidence type="ECO:0000313" key="2">
    <source>
        <dbReference type="Proteomes" id="UP001314170"/>
    </source>
</evidence>
<dbReference type="AlphaFoldDB" id="A0AAV1RMC0"/>
<name>A0AAV1RMC0_9ROSI</name>
<organism evidence="1 2">
    <name type="scientific">Dovyalis caffra</name>
    <dbReference type="NCBI Taxonomy" id="77055"/>
    <lineage>
        <taxon>Eukaryota</taxon>
        <taxon>Viridiplantae</taxon>
        <taxon>Streptophyta</taxon>
        <taxon>Embryophyta</taxon>
        <taxon>Tracheophyta</taxon>
        <taxon>Spermatophyta</taxon>
        <taxon>Magnoliopsida</taxon>
        <taxon>eudicotyledons</taxon>
        <taxon>Gunneridae</taxon>
        <taxon>Pentapetalae</taxon>
        <taxon>rosids</taxon>
        <taxon>fabids</taxon>
        <taxon>Malpighiales</taxon>
        <taxon>Salicaceae</taxon>
        <taxon>Flacourtieae</taxon>
        <taxon>Dovyalis</taxon>
    </lineage>
</organism>
<dbReference type="EMBL" id="CAWUPB010000994">
    <property type="protein sequence ID" value="CAK7336552.1"/>
    <property type="molecule type" value="Genomic_DNA"/>
</dbReference>
<comment type="caution">
    <text evidence="1">The sequence shown here is derived from an EMBL/GenBank/DDBJ whole genome shotgun (WGS) entry which is preliminary data.</text>
</comment>
<proteinExistence type="predicted"/>
<dbReference type="Proteomes" id="UP001314170">
    <property type="component" value="Unassembled WGS sequence"/>
</dbReference>
<sequence>MGLGRGGGRCRGVLKMKRSAIDNGGSSRMCQGMPLNTLEAVEGAVLVSDKLDAVEVLVDEANKQVDIGEDGADGLLA</sequence>
<gene>
    <name evidence="1" type="ORF">DCAF_LOCUS11561</name>
</gene>
<accession>A0AAV1RMC0</accession>